<accession>A0ABW4DJ46</accession>
<dbReference type="Proteomes" id="UP001597340">
    <property type="component" value="Unassembled WGS sequence"/>
</dbReference>
<evidence type="ECO:0000256" key="4">
    <source>
        <dbReference type="PROSITE-ProRule" id="PRU00335"/>
    </source>
</evidence>
<dbReference type="InterPro" id="IPR009057">
    <property type="entry name" value="Homeodomain-like_sf"/>
</dbReference>
<comment type="caution">
    <text evidence="6">The sequence shown here is derived from an EMBL/GenBank/DDBJ whole genome shotgun (WGS) entry which is preliminary data.</text>
</comment>
<evidence type="ECO:0000256" key="1">
    <source>
        <dbReference type="ARBA" id="ARBA00023015"/>
    </source>
</evidence>
<gene>
    <name evidence="6" type="ORF">ACFQ5D_16830</name>
</gene>
<dbReference type="PANTHER" id="PTHR43479">
    <property type="entry name" value="ACREF/ENVCD OPERON REPRESSOR-RELATED"/>
    <property type="match status" value="1"/>
</dbReference>
<dbReference type="EMBL" id="JBHTNZ010000025">
    <property type="protein sequence ID" value="MFD1463016.1"/>
    <property type="molecule type" value="Genomic_DNA"/>
</dbReference>
<dbReference type="InterPro" id="IPR011075">
    <property type="entry name" value="TetR_C"/>
</dbReference>
<dbReference type="InterPro" id="IPR036271">
    <property type="entry name" value="Tet_transcr_reg_TetR-rel_C_sf"/>
</dbReference>
<name>A0ABW4DJ46_9BACL</name>
<evidence type="ECO:0000313" key="7">
    <source>
        <dbReference type="Proteomes" id="UP001597340"/>
    </source>
</evidence>
<keyword evidence="1" id="KW-0805">Transcription regulation</keyword>
<dbReference type="SUPFAM" id="SSF48498">
    <property type="entry name" value="Tetracyclin repressor-like, C-terminal domain"/>
    <property type="match status" value="1"/>
</dbReference>
<keyword evidence="3" id="KW-0804">Transcription</keyword>
<evidence type="ECO:0000313" key="6">
    <source>
        <dbReference type="EMBL" id="MFD1463016.1"/>
    </source>
</evidence>
<protein>
    <submittedName>
        <fullName evidence="6">TetR/AcrR family transcriptional regulator</fullName>
    </submittedName>
</protein>
<dbReference type="RefSeq" id="WP_229525771.1">
    <property type="nucleotide sequence ID" value="NZ_JAFFQR010000105.1"/>
</dbReference>
<dbReference type="PRINTS" id="PR00455">
    <property type="entry name" value="HTHTETR"/>
</dbReference>
<keyword evidence="2 4" id="KW-0238">DNA-binding</keyword>
<reference evidence="7" key="1">
    <citation type="journal article" date="2019" name="Int. J. Syst. Evol. Microbiol.">
        <title>The Global Catalogue of Microorganisms (GCM) 10K type strain sequencing project: providing services to taxonomists for standard genome sequencing and annotation.</title>
        <authorList>
            <consortium name="The Broad Institute Genomics Platform"/>
            <consortium name="The Broad Institute Genome Sequencing Center for Infectious Disease"/>
            <person name="Wu L."/>
            <person name="Ma J."/>
        </authorList>
    </citation>
    <scope>NUCLEOTIDE SEQUENCE [LARGE SCALE GENOMIC DNA]</scope>
    <source>
        <strain evidence="7">CCM 9147</strain>
    </source>
</reference>
<dbReference type="Pfam" id="PF00440">
    <property type="entry name" value="TetR_N"/>
    <property type="match status" value="1"/>
</dbReference>
<dbReference type="PROSITE" id="PS50977">
    <property type="entry name" value="HTH_TETR_2"/>
    <property type="match status" value="1"/>
</dbReference>
<keyword evidence="7" id="KW-1185">Reference proteome</keyword>
<dbReference type="Pfam" id="PF16859">
    <property type="entry name" value="TetR_C_11"/>
    <property type="match status" value="1"/>
</dbReference>
<dbReference type="InterPro" id="IPR050624">
    <property type="entry name" value="HTH-type_Tx_Regulator"/>
</dbReference>
<evidence type="ECO:0000256" key="2">
    <source>
        <dbReference type="ARBA" id="ARBA00023125"/>
    </source>
</evidence>
<organism evidence="6 7">
    <name type="scientific">Paenibacillus farraposensis</name>
    <dbReference type="NCBI Taxonomy" id="2807095"/>
    <lineage>
        <taxon>Bacteria</taxon>
        <taxon>Bacillati</taxon>
        <taxon>Bacillota</taxon>
        <taxon>Bacilli</taxon>
        <taxon>Bacillales</taxon>
        <taxon>Paenibacillaceae</taxon>
        <taxon>Paenibacillus</taxon>
    </lineage>
</organism>
<dbReference type="Gene3D" id="1.10.357.10">
    <property type="entry name" value="Tetracycline Repressor, domain 2"/>
    <property type="match status" value="1"/>
</dbReference>
<evidence type="ECO:0000256" key="3">
    <source>
        <dbReference type="ARBA" id="ARBA00023163"/>
    </source>
</evidence>
<feature type="DNA-binding region" description="H-T-H motif" evidence="4">
    <location>
        <begin position="41"/>
        <end position="60"/>
    </location>
</feature>
<feature type="domain" description="HTH tetR-type" evidence="5">
    <location>
        <begin position="18"/>
        <end position="78"/>
    </location>
</feature>
<evidence type="ECO:0000259" key="5">
    <source>
        <dbReference type="PROSITE" id="PS50977"/>
    </source>
</evidence>
<dbReference type="Gene3D" id="1.10.10.60">
    <property type="entry name" value="Homeodomain-like"/>
    <property type="match status" value="1"/>
</dbReference>
<dbReference type="PANTHER" id="PTHR43479:SF11">
    <property type="entry name" value="ACREF_ENVCD OPERON REPRESSOR-RELATED"/>
    <property type="match status" value="1"/>
</dbReference>
<sequence>MNTHTKEGKRSVGKPRNESSKAAIISSTIKLLEHSSFANLTIEGIAKDAGASKATIYRWWKNKEELLLSIYLDVTDLSVKFNPLLSVEENFRQVIIELSRVLDSTLGRALISAIVENEDLLKKFHVHFFEPRRLEAKSILEMGIHAGIIQSEIDLDIALDMLFSPIYLKIFMYRENIDTNFVNGLIRHFMNGIATR</sequence>
<dbReference type="InterPro" id="IPR001647">
    <property type="entry name" value="HTH_TetR"/>
</dbReference>
<proteinExistence type="predicted"/>
<dbReference type="SUPFAM" id="SSF46689">
    <property type="entry name" value="Homeodomain-like"/>
    <property type="match status" value="1"/>
</dbReference>